<dbReference type="VEuPathDB" id="FungiDB:SAPIO_CDS7848"/>
<organism evidence="1 2">
    <name type="scientific">Pseudallescheria apiosperma</name>
    <name type="common">Scedosporium apiospermum</name>
    <dbReference type="NCBI Taxonomy" id="563466"/>
    <lineage>
        <taxon>Eukaryota</taxon>
        <taxon>Fungi</taxon>
        <taxon>Dikarya</taxon>
        <taxon>Ascomycota</taxon>
        <taxon>Pezizomycotina</taxon>
        <taxon>Sordariomycetes</taxon>
        <taxon>Hypocreomycetidae</taxon>
        <taxon>Microascales</taxon>
        <taxon>Microascaceae</taxon>
        <taxon>Scedosporium</taxon>
    </lineage>
</organism>
<dbReference type="Gene3D" id="3.40.50.300">
    <property type="entry name" value="P-loop containing nucleotide triphosphate hydrolases"/>
    <property type="match status" value="1"/>
</dbReference>
<name>A0A084G0T8_PSEDA</name>
<proteinExistence type="predicted"/>
<reference evidence="1 2" key="1">
    <citation type="journal article" date="2014" name="Genome Announc.">
        <title>Draft genome sequence of the pathogenic fungus Scedosporium apiospermum.</title>
        <authorList>
            <person name="Vandeputte P."/>
            <person name="Ghamrawi S."/>
            <person name="Rechenmann M."/>
            <person name="Iltis A."/>
            <person name="Giraud S."/>
            <person name="Fleury M."/>
            <person name="Thornton C."/>
            <person name="Delhaes L."/>
            <person name="Meyer W."/>
            <person name="Papon N."/>
            <person name="Bouchara J.P."/>
        </authorList>
    </citation>
    <scope>NUCLEOTIDE SEQUENCE [LARGE SCALE GENOMIC DNA]</scope>
    <source>
        <strain evidence="1 2">IHEM 14462</strain>
    </source>
</reference>
<accession>A0A084G0T8</accession>
<gene>
    <name evidence="1" type="ORF">SAPIO_CDS7848</name>
</gene>
<dbReference type="AlphaFoldDB" id="A0A084G0T8"/>
<dbReference type="Proteomes" id="UP000028545">
    <property type="component" value="Unassembled WGS sequence"/>
</dbReference>
<dbReference type="HOGENOM" id="CLU_1012491_0_0_1"/>
<evidence type="ECO:0000313" key="1">
    <source>
        <dbReference type="EMBL" id="KEZ40950.1"/>
    </source>
</evidence>
<dbReference type="GeneID" id="27726920"/>
<evidence type="ECO:0008006" key="3">
    <source>
        <dbReference type="Google" id="ProtNLM"/>
    </source>
</evidence>
<evidence type="ECO:0000313" key="2">
    <source>
        <dbReference type="Proteomes" id="UP000028545"/>
    </source>
</evidence>
<dbReference type="EMBL" id="JOWA01000111">
    <property type="protein sequence ID" value="KEZ40950.1"/>
    <property type="molecule type" value="Genomic_DNA"/>
</dbReference>
<dbReference type="RefSeq" id="XP_016640749.1">
    <property type="nucleotide sequence ID" value="XM_016789632.1"/>
</dbReference>
<keyword evidence="2" id="KW-1185">Reference proteome</keyword>
<comment type="caution">
    <text evidence="1">The sequence shown here is derived from an EMBL/GenBank/DDBJ whole genome shotgun (WGS) entry which is preliminary data.</text>
</comment>
<dbReference type="KEGG" id="sapo:SAPIO_CDS7848"/>
<protein>
    <recommendedName>
        <fullName evidence="3">DNA2/NAM7 helicase-like C-terminal domain-containing protein</fullName>
    </recommendedName>
</protein>
<dbReference type="OrthoDB" id="5101705at2759"/>
<dbReference type="InterPro" id="IPR027417">
    <property type="entry name" value="P-loop_NTPase"/>
</dbReference>
<sequence length="275" mass="30480">MTADFEEPIEDWQRKLYHGIPGNLICLARSYHAFDEPPQSPGPYVYRAPVHIFPVGKQHRITKEYEGICDQIRDVCDTMNWRAIGVYRLGWRRKPQDNPIVIFVRNQAYQHSLKILVELGELTEEEADRVKVKTLDDAQGDEADFVFGDFVLTDHTGFLGEKFRTTLVTTRARGITALLLNREEYTQDTDLAELATIKAGTSLGPDISVGTAGIEASDATLVESPHADGVWSSGATGGWSFGNAGVEVHDENGGWSCDDAGVEAHVENGGRETDW</sequence>